<sequence length="781" mass="87710">MGGLGFQGKARNLQNLQGILRGAKILDLLIFKTSEIKRDALSVAKSITASFSDEVIIRSAAQNEDEESASNAGAFLTIPCIHSQAIDSLLSALERVSESMGEGEHELLVQPMLQGITLGGVVMSVDKEDSAPYVVVNFEESAKSDGITSGSSTKHQTFYHFRHASLPDQPRLRALIETIFELEAIFDCEYLDVEFAFAKEGESEQLYILQVRPIAKRAEILHQEVFEALEKIRIKFEKLNRPHPNLLGNRTIFGVMPDWNPAEIIGIKPRYLALSLYKELVTDSVWAYQRSNYGYRNLRSHPLLVSFVGIPYIDTRISFNSFIPENLNSKIATKLANFYLDKLANSPENHDKVEFEIILSCYHFNLPQKLGELQKEGFSQEELKRLEFALLELTNAMIDPIGGLYKKDLEKIKKLEEKFQSIESSELADIDKIYWGIEYCKRYGTLPFAGVARAAFVAVQILDSLVQIGFLNSQEKEDFLASLNTVSKKLSERIHELSSGKISKEEFLKEYGHLRAGTYSILSPSYKEAFESYFGDIKACKSPLKKEFCLSCEKKEILENLLVEHGLRISAQGLFDFIKEAIEGRELVKFGFTKVLSRVLEMVEAFGGRLEIPKEEMAHLDIKILLGLYANLEGITAKERLLEDILFHKEEFALARLLKLPPIILDSKDIYSYVLPSSHPNFIGSGRVQAEVVDESMEGLGGELEGKIVCVKSADPGYDFLFTKGIAGLITCYGGVNSHMAIRCAEAGICAVIGAGEEYFERWRRARFLELDSASCKVEIL</sequence>
<gene>
    <name evidence="2" type="ordered locus">WS2180</name>
</gene>
<evidence type="ECO:0000313" key="2">
    <source>
        <dbReference type="EMBL" id="CAE11171.1"/>
    </source>
</evidence>
<dbReference type="Proteomes" id="UP000000422">
    <property type="component" value="Chromosome"/>
</dbReference>
<dbReference type="InterPro" id="IPR008279">
    <property type="entry name" value="PEP-util_enz_mobile_dom"/>
</dbReference>
<dbReference type="InterPro" id="IPR051549">
    <property type="entry name" value="PEP_Utilizing_Enz"/>
</dbReference>
<reference evidence="2 3" key="1">
    <citation type="journal article" date="2003" name="Proc. Natl. Acad. Sci. U.S.A.">
        <title>Complete genome sequence and analysis of Wolinella succinogenes.</title>
        <authorList>
            <person name="Baar C."/>
            <person name="Eppinger M."/>
            <person name="Raddatz G."/>
            <person name="Simon JM."/>
            <person name="Lanz C."/>
            <person name="Klimmek O."/>
            <person name="Nandakumar R."/>
            <person name="Gross R."/>
            <person name="Rosinus A."/>
            <person name="Keller H."/>
            <person name="Jagtap P."/>
            <person name="Linke B."/>
            <person name="Meyer F."/>
            <person name="Lederer H."/>
            <person name="Schuster S.C."/>
        </authorList>
    </citation>
    <scope>NUCLEOTIDE SEQUENCE [LARGE SCALE GENOMIC DNA]</scope>
    <source>
        <strain evidence="3">ATCC 29543 / DSM 1740 / CCUG 13145 / JCM 31913 / LMG 7466 / NCTC 11488 / FDC 602W</strain>
    </source>
</reference>
<dbReference type="AlphaFoldDB" id="Q7M7N9"/>
<organism evidence="3">
    <name type="scientific">Wolinella succinogenes (strain ATCC 29543 / DSM 1740 / CCUG 13145 / JCM 31913 / LMG 7466 / NCTC 11488 / FDC 602W)</name>
    <name type="common">Vibrio succinogenes</name>
    <dbReference type="NCBI Taxonomy" id="273121"/>
    <lineage>
        <taxon>Bacteria</taxon>
        <taxon>Pseudomonadati</taxon>
        <taxon>Campylobacterota</taxon>
        <taxon>Epsilonproteobacteria</taxon>
        <taxon>Campylobacterales</taxon>
        <taxon>Helicobacteraceae</taxon>
        <taxon>Wolinella</taxon>
    </lineage>
</organism>
<dbReference type="InterPro" id="IPR036637">
    <property type="entry name" value="Phosphohistidine_dom_sf"/>
</dbReference>
<dbReference type="KEGG" id="wsu:WS2180"/>
<dbReference type="HOGENOM" id="CLU_011659_0_0_7"/>
<dbReference type="RefSeq" id="WP_011139953.1">
    <property type="nucleotide sequence ID" value="NC_005090.1"/>
</dbReference>
<keyword evidence="3" id="KW-1185">Reference proteome</keyword>
<dbReference type="SUPFAM" id="SSF56059">
    <property type="entry name" value="Glutathione synthetase ATP-binding domain-like"/>
    <property type="match status" value="1"/>
</dbReference>
<dbReference type="Pfam" id="PF00391">
    <property type="entry name" value="PEP-utilizers"/>
    <property type="match status" value="1"/>
</dbReference>
<accession>Q7M7N9</accession>
<dbReference type="PANTHER" id="PTHR43615">
    <property type="entry name" value="PHOSPHOENOLPYRUVATE SYNTHASE-RELATED"/>
    <property type="match status" value="1"/>
</dbReference>
<protein>
    <submittedName>
        <fullName evidence="2">CONSERVED HYPOTHTICAL PROTEIN</fullName>
    </submittedName>
</protein>
<dbReference type="Gene3D" id="3.50.30.10">
    <property type="entry name" value="Phosphohistidine domain"/>
    <property type="match status" value="1"/>
</dbReference>
<dbReference type="Gene3D" id="3.30.470.20">
    <property type="entry name" value="ATP-grasp fold, B domain"/>
    <property type="match status" value="1"/>
</dbReference>
<dbReference type="NCBIfam" id="NF004508">
    <property type="entry name" value="PRK05849.1"/>
    <property type="match status" value="1"/>
</dbReference>
<feature type="domain" description="PEP-utilising enzyme mobile" evidence="1">
    <location>
        <begin position="705"/>
        <end position="758"/>
    </location>
</feature>
<evidence type="ECO:0000259" key="1">
    <source>
        <dbReference type="Pfam" id="PF00391"/>
    </source>
</evidence>
<evidence type="ECO:0000313" key="3">
    <source>
        <dbReference type="Proteomes" id="UP000000422"/>
    </source>
</evidence>
<dbReference type="SUPFAM" id="SSF52009">
    <property type="entry name" value="Phosphohistidine domain"/>
    <property type="match status" value="1"/>
</dbReference>
<proteinExistence type="predicted"/>
<dbReference type="GO" id="GO:0016772">
    <property type="term" value="F:transferase activity, transferring phosphorus-containing groups"/>
    <property type="evidence" value="ECO:0007669"/>
    <property type="project" value="InterPro"/>
</dbReference>
<dbReference type="STRING" id="273121.WS2180"/>
<dbReference type="eggNOG" id="COG0574">
    <property type="taxonomic scope" value="Bacteria"/>
</dbReference>
<name>Q7M7N9_WOLSU</name>
<dbReference type="EMBL" id="BX571662">
    <property type="protein sequence ID" value="CAE11171.1"/>
    <property type="molecule type" value="Genomic_DNA"/>
</dbReference>
<dbReference type="PANTHER" id="PTHR43615:SF1">
    <property type="entry name" value="PPDK_N DOMAIN-CONTAINING PROTEIN"/>
    <property type="match status" value="1"/>
</dbReference>